<evidence type="ECO:0000259" key="11">
    <source>
        <dbReference type="Pfam" id="PF00190"/>
    </source>
</evidence>
<evidence type="ECO:0000313" key="13">
    <source>
        <dbReference type="Proteomes" id="UP000197138"/>
    </source>
</evidence>
<dbReference type="InterPro" id="IPR011051">
    <property type="entry name" value="RmlC_Cupin_sf"/>
</dbReference>
<gene>
    <name evidence="12" type="ORF">CDL15_Pgr001556</name>
</gene>
<sequence length="112" mass="12279">MCPGPTLSSRQPDEARAASLSQPQRYDSSERRITEDTKGDAKVFPQGLVHFQVNPGFVDATGLNFYSSSNPRLQILHLALFGNDLPHRLAEQSTFLDAATVKKLKAMLGGSY</sequence>
<feature type="compositionally biased region" description="Polar residues" evidence="10">
    <location>
        <begin position="1"/>
        <end position="10"/>
    </location>
</feature>
<reference evidence="13" key="1">
    <citation type="journal article" date="2017" name="Plant J.">
        <title>The pomegranate (Punica granatum L.) genome and the genomics of punicalagin biosynthesis.</title>
        <authorList>
            <person name="Qin G."/>
            <person name="Xu C."/>
            <person name="Ming R."/>
            <person name="Tang H."/>
            <person name="Guyot R."/>
            <person name="Kramer E.M."/>
            <person name="Hu Y."/>
            <person name="Yi X."/>
            <person name="Qi Y."/>
            <person name="Xu X."/>
            <person name="Gao Z."/>
            <person name="Pan H."/>
            <person name="Jian J."/>
            <person name="Tian Y."/>
            <person name="Yue Z."/>
            <person name="Xu Y."/>
        </authorList>
    </citation>
    <scope>NUCLEOTIDE SEQUENCE [LARGE SCALE GENOMIC DNA]</scope>
    <source>
        <strain evidence="13">cv. Dabenzi</strain>
    </source>
</reference>
<organism evidence="12 13">
    <name type="scientific">Punica granatum</name>
    <name type="common">Pomegranate</name>
    <dbReference type="NCBI Taxonomy" id="22663"/>
    <lineage>
        <taxon>Eukaryota</taxon>
        <taxon>Viridiplantae</taxon>
        <taxon>Streptophyta</taxon>
        <taxon>Embryophyta</taxon>
        <taxon>Tracheophyta</taxon>
        <taxon>Spermatophyta</taxon>
        <taxon>Magnoliopsida</taxon>
        <taxon>eudicotyledons</taxon>
        <taxon>Gunneridae</taxon>
        <taxon>Pentapetalae</taxon>
        <taxon>rosids</taxon>
        <taxon>malvids</taxon>
        <taxon>Myrtales</taxon>
        <taxon>Lythraceae</taxon>
        <taxon>Punica</taxon>
    </lineage>
</organism>
<feature type="domain" description="Cupin type-1" evidence="11">
    <location>
        <begin position="37"/>
        <end position="101"/>
    </location>
</feature>
<dbReference type="InterPro" id="IPR006045">
    <property type="entry name" value="Cupin_1"/>
</dbReference>
<name>A0A218X4P0_PUNGR</name>
<evidence type="ECO:0000256" key="8">
    <source>
        <dbReference type="PIRSR" id="PIRSR601929-2"/>
    </source>
</evidence>
<feature type="compositionally biased region" description="Basic and acidic residues" evidence="10">
    <location>
        <begin position="27"/>
        <end position="39"/>
    </location>
</feature>
<evidence type="ECO:0000256" key="10">
    <source>
        <dbReference type="SAM" id="MobiDB-lite"/>
    </source>
</evidence>
<evidence type="ECO:0000313" key="12">
    <source>
        <dbReference type="EMBL" id="OWM79913.1"/>
    </source>
</evidence>
<dbReference type="GO" id="GO:0030145">
    <property type="term" value="F:manganese ion binding"/>
    <property type="evidence" value="ECO:0007669"/>
    <property type="project" value="UniProtKB-UniRule"/>
</dbReference>
<evidence type="ECO:0000256" key="4">
    <source>
        <dbReference type="ARBA" id="ARBA00022525"/>
    </source>
</evidence>
<keyword evidence="8 9" id="KW-0479">Metal-binding</keyword>
<dbReference type="AlphaFoldDB" id="A0A218X4P0"/>
<evidence type="ECO:0000256" key="6">
    <source>
        <dbReference type="ARBA" id="ARBA00023180"/>
    </source>
</evidence>
<evidence type="ECO:0000256" key="3">
    <source>
        <dbReference type="ARBA" id="ARBA00022523"/>
    </source>
</evidence>
<comment type="subcellular location">
    <subcellularLocation>
        <location evidence="1 9">Secreted</location>
        <location evidence="1 9">Extracellular space</location>
        <location evidence="1 9">Apoplast</location>
    </subcellularLocation>
</comment>
<dbReference type="PRINTS" id="PR00325">
    <property type="entry name" value="GERMIN"/>
</dbReference>
<dbReference type="Pfam" id="PF00190">
    <property type="entry name" value="Cupin_1"/>
    <property type="match status" value="1"/>
</dbReference>
<keyword evidence="5" id="KW-0732">Signal</keyword>
<comment type="similarity">
    <text evidence="2 9">Belongs to the germin family.</text>
</comment>
<dbReference type="Proteomes" id="UP000197138">
    <property type="component" value="Unassembled WGS sequence"/>
</dbReference>
<accession>A0A218X4P0</accession>
<evidence type="ECO:0000256" key="9">
    <source>
        <dbReference type="RuleBase" id="RU366015"/>
    </source>
</evidence>
<keyword evidence="3 9" id="KW-0052">Apoplast</keyword>
<feature type="region of interest" description="Disordered" evidence="10">
    <location>
        <begin position="1"/>
        <end position="39"/>
    </location>
</feature>
<dbReference type="InterPro" id="IPR001929">
    <property type="entry name" value="Germin"/>
</dbReference>
<keyword evidence="7 8" id="KW-0464">Manganese</keyword>
<protein>
    <recommendedName>
        <fullName evidence="9">Germin-like protein</fullName>
    </recommendedName>
</protein>
<dbReference type="EMBL" id="MTKT01002384">
    <property type="protein sequence ID" value="OWM79913.1"/>
    <property type="molecule type" value="Genomic_DNA"/>
</dbReference>
<feature type="binding site" evidence="8">
    <location>
        <position position="50"/>
    </location>
    <ligand>
        <name>Mn(2+)</name>
        <dbReference type="ChEBI" id="CHEBI:29035"/>
    </ligand>
</feature>
<evidence type="ECO:0000256" key="7">
    <source>
        <dbReference type="ARBA" id="ARBA00023211"/>
    </source>
</evidence>
<dbReference type="SUPFAM" id="SSF51182">
    <property type="entry name" value="RmlC-like cupins"/>
    <property type="match status" value="1"/>
</dbReference>
<evidence type="ECO:0000256" key="1">
    <source>
        <dbReference type="ARBA" id="ARBA00004271"/>
    </source>
</evidence>
<dbReference type="GO" id="GO:0048046">
    <property type="term" value="C:apoplast"/>
    <property type="evidence" value="ECO:0007669"/>
    <property type="project" value="UniProtKB-SubCell"/>
</dbReference>
<comment type="caution">
    <text evidence="12">The sequence shown here is derived from an EMBL/GenBank/DDBJ whole genome shotgun (WGS) entry which is preliminary data.</text>
</comment>
<keyword evidence="4 9" id="KW-0964">Secreted</keyword>
<dbReference type="InterPro" id="IPR014710">
    <property type="entry name" value="RmlC-like_jellyroll"/>
</dbReference>
<dbReference type="Gene3D" id="2.60.120.10">
    <property type="entry name" value="Jelly Rolls"/>
    <property type="match status" value="1"/>
</dbReference>
<keyword evidence="6" id="KW-0325">Glycoprotein</keyword>
<evidence type="ECO:0000256" key="2">
    <source>
        <dbReference type="ARBA" id="ARBA00007456"/>
    </source>
</evidence>
<evidence type="ECO:0000256" key="5">
    <source>
        <dbReference type="ARBA" id="ARBA00022729"/>
    </source>
</evidence>
<proteinExistence type="inferred from homology"/>